<feature type="compositionally biased region" description="Basic residues" evidence="6">
    <location>
        <begin position="487"/>
        <end position="496"/>
    </location>
</feature>
<organism evidence="8 9">
    <name type="scientific">Thiothrix lacustris</name>
    <dbReference type="NCBI Taxonomy" id="525917"/>
    <lineage>
        <taxon>Bacteria</taxon>
        <taxon>Pseudomonadati</taxon>
        <taxon>Pseudomonadota</taxon>
        <taxon>Gammaproteobacteria</taxon>
        <taxon>Thiotrichales</taxon>
        <taxon>Thiotrichaceae</taxon>
        <taxon>Thiothrix</taxon>
    </lineage>
</organism>
<keyword evidence="5" id="KW-0157">Chromophore</keyword>
<dbReference type="InterPro" id="IPR036155">
    <property type="entry name" value="Crypto/Photolyase_N_sf"/>
</dbReference>
<protein>
    <recommendedName>
        <fullName evidence="7">Photolyase/cryptochrome alpha/beta domain-containing protein</fullName>
    </recommendedName>
</protein>
<dbReference type="InterPro" id="IPR005101">
    <property type="entry name" value="Cryptochr/Photolyase_FAD-bd"/>
</dbReference>
<evidence type="ECO:0000256" key="4">
    <source>
        <dbReference type="PIRSR" id="PIRSR602081-1"/>
    </source>
</evidence>
<dbReference type="PROSITE" id="PS51645">
    <property type="entry name" value="PHR_CRY_ALPHA_BETA"/>
    <property type="match status" value="1"/>
</dbReference>
<dbReference type="PRINTS" id="PR00147">
    <property type="entry name" value="DNAPHOTLYASE"/>
</dbReference>
<comment type="cofactor">
    <cofactor evidence="4">
        <name>FAD</name>
        <dbReference type="ChEBI" id="CHEBI:57692"/>
    </cofactor>
    <text evidence="4">Binds 1 FAD per subunit.</text>
</comment>
<keyword evidence="3 4" id="KW-0274">FAD</keyword>
<dbReference type="Gene3D" id="1.10.579.10">
    <property type="entry name" value="DNA Cyclobutane Dipyrimidine Photolyase, subunit A, domain 3"/>
    <property type="match status" value="1"/>
</dbReference>
<dbReference type="GO" id="GO:0009416">
    <property type="term" value="P:response to light stimulus"/>
    <property type="evidence" value="ECO:0007669"/>
    <property type="project" value="TreeGrafter"/>
</dbReference>
<dbReference type="EMBL" id="MTEJ01000230">
    <property type="protein sequence ID" value="OQX06789.1"/>
    <property type="molecule type" value="Genomic_DNA"/>
</dbReference>
<dbReference type="SUPFAM" id="SSF48173">
    <property type="entry name" value="Cryptochrome/photolyase FAD-binding domain"/>
    <property type="match status" value="1"/>
</dbReference>
<reference evidence="8 9" key="1">
    <citation type="submission" date="2017-01" db="EMBL/GenBank/DDBJ databases">
        <title>Novel large sulfur bacteria in the metagenomes of groundwater-fed chemosynthetic microbial mats in the Lake Huron basin.</title>
        <authorList>
            <person name="Sharrar A.M."/>
            <person name="Flood B.E."/>
            <person name="Bailey J.V."/>
            <person name="Jones D.S."/>
            <person name="Biddanda B."/>
            <person name="Ruberg S.A."/>
            <person name="Marcus D.N."/>
            <person name="Dick G.J."/>
        </authorList>
    </citation>
    <scope>NUCLEOTIDE SEQUENCE [LARGE SCALE GENOMIC DNA]</scope>
    <source>
        <strain evidence="8">A8</strain>
    </source>
</reference>
<evidence type="ECO:0000256" key="3">
    <source>
        <dbReference type="ARBA" id="ARBA00022827"/>
    </source>
</evidence>
<feature type="domain" description="Photolyase/cryptochrome alpha/beta" evidence="7">
    <location>
        <begin position="4"/>
        <end position="133"/>
    </location>
</feature>
<evidence type="ECO:0000256" key="2">
    <source>
        <dbReference type="ARBA" id="ARBA00022630"/>
    </source>
</evidence>
<comment type="caution">
    <text evidence="8">The sequence shown here is derived from an EMBL/GenBank/DDBJ whole genome shotgun (WGS) entry which is preliminary data.</text>
</comment>
<dbReference type="Gene3D" id="1.25.40.80">
    <property type="match status" value="1"/>
</dbReference>
<dbReference type="GO" id="GO:0003904">
    <property type="term" value="F:deoxyribodipyrimidine photo-lyase activity"/>
    <property type="evidence" value="ECO:0007669"/>
    <property type="project" value="TreeGrafter"/>
</dbReference>
<dbReference type="AlphaFoldDB" id="A0A1Y1QIW9"/>
<gene>
    <name evidence="8" type="ORF">BWK73_29900</name>
</gene>
<accession>A0A1Y1QIW9</accession>
<dbReference type="PANTHER" id="PTHR11455">
    <property type="entry name" value="CRYPTOCHROME"/>
    <property type="match status" value="1"/>
</dbReference>
<evidence type="ECO:0000256" key="1">
    <source>
        <dbReference type="ARBA" id="ARBA00001932"/>
    </source>
</evidence>
<dbReference type="Proteomes" id="UP000192491">
    <property type="component" value="Unassembled WGS sequence"/>
</dbReference>
<proteinExistence type="inferred from homology"/>
<dbReference type="SUPFAM" id="SSF52425">
    <property type="entry name" value="Cryptochrome/photolyase, N-terminal domain"/>
    <property type="match status" value="1"/>
</dbReference>
<comment type="similarity">
    <text evidence="5">Belongs to the DNA photolyase family.</text>
</comment>
<dbReference type="InterPro" id="IPR006050">
    <property type="entry name" value="DNA_photolyase_N"/>
</dbReference>
<evidence type="ECO:0000313" key="8">
    <source>
        <dbReference type="EMBL" id="OQX06789.1"/>
    </source>
</evidence>
<dbReference type="Gene3D" id="3.40.50.620">
    <property type="entry name" value="HUPs"/>
    <property type="match status" value="1"/>
</dbReference>
<sequence length="509" mass="59182">MKERIHIVWFKRDLRIHDHAPLHMAASRGKVLPLYLVETDYWQLPDTSARHWHFIRQSLHELNTALSRLGQPLVKLQGEMLTALDTLHERFEIVGLYSHQETGNLWTFARDQRVAQWCAAHGIAWQEYQQQGVFRRQRDRNGWAGKWEKLMAQERFAAPIRLAPLQTRIPQSGLPDSLGTVLELTESRHCQTGGRSEALVLLGSFMRERGHYYSREMSSPLTAAESCSRLSPHLAYGTVALREVTYKLHLVLEHAVLEANWKRSLRAFDARLHWHCHFIQKLETEPRFETDNMLAVFDGLRENAFNPAYFSAWQRGTTGFPFIDACMRSLRQTGWINFRMRAMLTSFAAYQLWLHWQQPAWHLAQCFTDYEPGIHYPQIQMQSGTTGINAMRIYNPVKQSHDQDPNGCFIRRWLPELARVPAAYLHEPWLMPYSVQAQAGCILGKDYPEPIVDHLAAARQARAKFSEVRRHNPIFREQAQALNEKHGSRKQQRKPSKPTPVDHGQMDLF</sequence>
<evidence type="ECO:0000259" key="7">
    <source>
        <dbReference type="PROSITE" id="PS51645"/>
    </source>
</evidence>
<feature type="region of interest" description="Disordered" evidence="6">
    <location>
        <begin position="481"/>
        <end position="509"/>
    </location>
</feature>
<dbReference type="Pfam" id="PF00875">
    <property type="entry name" value="DNA_photolyase"/>
    <property type="match status" value="1"/>
</dbReference>
<dbReference type="InterPro" id="IPR036134">
    <property type="entry name" value="Crypto/Photolyase_FAD-like_sf"/>
</dbReference>
<dbReference type="InterPro" id="IPR014729">
    <property type="entry name" value="Rossmann-like_a/b/a_fold"/>
</dbReference>
<dbReference type="GO" id="GO:0003677">
    <property type="term" value="F:DNA binding"/>
    <property type="evidence" value="ECO:0007669"/>
    <property type="project" value="TreeGrafter"/>
</dbReference>
<dbReference type="InterPro" id="IPR002081">
    <property type="entry name" value="Cryptochrome/DNA_photolyase_1"/>
</dbReference>
<evidence type="ECO:0000256" key="6">
    <source>
        <dbReference type="SAM" id="MobiDB-lite"/>
    </source>
</evidence>
<evidence type="ECO:0000256" key="5">
    <source>
        <dbReference type="RuleBase" id="RU004182"/>
    </source>
</evidence>
<dbReference type="Pfam" id="PF03441">
    <property type="entry name" value="FAD_binding_7"/>
    <property type="match status" value="1"/>
</dbReference>
<feature type="binding site" evidence="4">
    <location>
        <position position="213"/>
    </location>
    <ligand>
        <name>FAD</name>
        <dbReference type="ChEBI" id="CHEBI:57692"/>
    </ligand>
</feature>
<dbReference type="GO" id="GO:0071949">
    <property type="term" value="F:FAD binding"/>
    <property type="evidence" value="ECO:0007669"/>
    <property type="project" value="TreeGrafter"/>
</dbReference>
<feature type="binding site" evidence="4">
    <location>
        <position position="268"/>
    </location>
    <ligand>
        <name>FAD</name>
        <dbReference type="ChEBI" id="CHEBI:57692"/>
    </ligand>
</feature>
<dbReference type="PANTHER" id="PTHR11455:SF9">
    <property type="entry name" value="CRYPTOCHROME CIRCADIAN CLOCK 5 ISOFORM X1"/>
    <property type="match status" value="1"/>
</dbReference>
<name>A0A1Y1QIW9_9GAMM</name>
<comment type="cofactor">
    <cofactor evidence="1">
        <name>(6R)-5,10-methylene-5,6,7,8-tetrahydrofolate</name>
        <dbReference type="ChEBI" id="CHEBI:15636"/>
    </cofactor>
</comment>
<keyword evidence="2 4" id="KW-0285">Flavoprotein</keyword>
<evidence type="ECO:0000313" key="9">
    <source>
        <dbReference type="Proteomes" id="UP000192491"/>
    </source>
</evidence>